<evidence type="ECO:0000313" key="2">
    <source>
        <dbReference type="EMBL" id="QSG05673.1"/>
    </source>
</evidence>
<dbReference type="Proteomes" id="UP000663525">
    <property type="component" value="Chromosome"/>
</dbReference>
<dbReference type="GeneID" id="68854935"/>
<proteinExistence type="predicted"/>
<feature type="compositionally biased region" description="Basic and acidic residues" evidence="1">
    <location>
        <begin position="132"/>
        <end position="144"/>
    </location>
</feature>
<dbReference type="Pfam" id="PF24350">
    <property type="entry name" value="DUF7510"/>
    <property type="match status" value="1"/>
</dbReference>
<name>A0A897N2Z5_9EURY</name>
<feature type="region of interest" description="Disordered" evidence="1">
    <location>
        <begin position="35"/>
        <end position="144"/>
    </location>
</feature>
<reference evidence="2" key="1">
    <citation type="submission" date="2020-11" db="EMBL/GenBank/DDBJ databases">
        <title>Carbohydrate-dependent, anaerobic sulfur respiration: A novel catabolism in halophilic archaea.</title>
        <authorList>
            <person name="Sorokin D.Y."/>
            <person name="Messina E."/>
            <person name="Smedile F."/>
            <person name="La Cono V."/>
            <person name="Hallsworth J.E."/>
            <person name="Yakimov M.M."/>
        </authorList>
    </citation>
    <scope>NUCLEOTIDE SEQUENCE</scope>
    <source>
        <strain evidence="2">HSR12-1</strain>
    </source>
</reference>
<sequence length="144" mass="15562">MDDTSDDNMAFDVEVRDDRTILTIEGVRDAAVIVRSPDGERIYLPPEDFDAEPTVTGPYSTSPYSTAGESTIPTTTRADQTASSTGDTSRDDTGGPETADNVPSPYSKTTDDAPADDPEYGRTRIPQGIRIVHPDPVTDVRVVR</sequence>
<accession>A0A897N2Z5</accession>
<organism evidence="2 3">
    <name type="scientific">Halapricum desulfuricans</name>
    <dbReference type="NCBI Taxonomy" id="2841257"/>
    <lineage>
        <taxon>Archaea</taxon>
        <taxon>Methanobacteriati</taxon>
        <taxon>Methanobacteriota</taxon>
        <taxon>Stenosarchaea group</taxon>
        <taxon>Halobacteria</taxon>
        <taxon>Halobacteriales</taxon>
        <taxon>Haloarculaceae</taxon>
        <taxon>Halapricum</taxon>
    </lineage>
</organism>
<protein>
    <submittedName>
        <fullName evidence="2">Uncharacterized protein</fullName>
    </submittedName>
</protein>
<dbReference type="RefSeq" id="WP_229115489.1">
    <property type="nucleotide sequence ID" value="NZ_CP064787.1"/>
</dbReference>
<evidence type="ECO:0000313" key="3">
    <source>
        <dbReference type="Proteomes" id="UP000663525"/>
    </source>
</evidence>
<dbReference type="EMBL" id="CP064787">
    <property type="protein sequence ID" value="QSG05673.1"/>
    <property type="molecule type" value="Genomic_DNA"/>
</dbReference>
<evidence type="ECO:0000256" key="1">
    <source>
        <dbReference type="SAM" id="MobiDB-lite"/>
    </source>
</evidence>
<dbReference type="InterPro" id="IPR055932">
    <property type="entry name" value="DUF7510"/>
</dbReference>
<feature type="compositionally biased region" description="Polar residues" evidence="1">
    <location>
        <begin position="57"/>
        <end position="87"/>
    </location>
</feature>
<dbReference type="AlphaFoldDB" id="A0A897N2Z5"/>
<gene>
    <name evidence="2" type="ORF">HSR121_1328</name>
</gene>